<dbReference type="InterPro" id="IPR033533">
    <property type="entry name" value="PRR27"/>
</dbReference>
<accession>A0A1S3FGA7</accession>
<reference evidence="4" key="1">
    <citation type="submission" date="2025-08" db="UniProtKB">
        <authorList>
            <consortium name="RefSeq"/>
        </authorList>
    </citation>
    <scope>IDENTIFICATION</scope>
    <source>
        <tissue evidence="4">Kidney</tissue>
    </source>
</reference>
<feature type="region of interest" description="Disordered" evidence="1">
    <location>
        <begin position="132"/>
        <end position="184"/>
    </location>
</feature>
<dbReference type="GO" id="GO:0070062">
    <property type="term" value="C:extracellular exosome"/>
    <property type="evidence" value="ECO:0007669"/>
    <property type="project" value="TreeGrafter"/>
</dbReference>
<dbReference type="PANTHER" id="PTHR39415">
    <property type="entry name" value="PROLINE-RICH PROTEIN 27"/>
    <property type="match status" value="1"/>
</dbReference>
<organism evidence="3 4">
    <name type="scientific">Dipodomys ordii</name>
    <name type="common">Ord's kangaroo rat</name>
    <dbReference type="NCBI Taxonomy" id="10020"/>
    <lineage>
        <taxon>Eukaryota</taxon>
        <taxon>Metazoa</taxon>
        <taxon>Chordata</taxon>
        <taxon>Craniata</taxon>
        <taxon>Vertebrata</taxon>
        <taxon>Euteleostomi</taxon>
        <taxon>Mammalia</taxon>
        <taxon>Eutheria</taxon>
        <taxon>Euarchontoglires</taxon>
        <taxon>Glires</taxon>
        <taxon>Rodentia</taxon>
        <taxon>Castorimorpha</taxon>
        <taxon>Heteromyidae</taxon>
        <taxon>Dipodomyinae</taxon>
        <taxon>Dipodomys</taxon>
    </lineage>
</organism>
<sequence length="403" mass="41142">MKLIIWACILCVAFGKKRHYPFGHEKSSSSSQKDFTGFHYPLNPSLNIPYGLWNENFPPVYHPPGKTMTNYPWNSEGEATPYPWVLSSKDAAANQDTNNVHSDTAPTVPEALAAGAPLVAAAASAPGAPGIPPIPGSPLAPGAIPPPPPPPAPPASPAALPAPEAPLPAPAGGSGGPVAPPSSGGPGTLIVPVAVPAAPAVPAPFPPLPPAPARMYPYMAYSNIVTAPSAQSVGAPAVPAPAALAAPESSAVKPGEFQASVAEPIAHQPSGGKPASDQAAGGKSASGSLSLGQTVLGNVGASKAEAAKPIAISFLSTKPEDEPNEANLASEPIPLIPEPPSLGQIRKLSGREYICFANDYIARKCQMADEKAYQENEEKKASQPKVWHVDCLVAATHYHKVGG</sequence>
<feature type="compositionally biased region" description="Pro residues" evidence="1">
    <location>
        <begin position="132"/>
        <end position="156"/>
    </location>
</feature>
<evidence type="ECO:0000313" key="4">
    <source>
        <dbReference type="RefSeq" id="XP_012875531.1"/>
    </source>
</evidence>
<feature type="chain" id="PRO_5012571437" evidence="2">
    <location>
        <begin position="16"/>
        <end position="403"/>
    </location>
</feature>
<proteinExistence type="predicted"/>
<dbReference type="KEGG" id="dord:105988440"/>
<dbReference type="RefSeq" id="XP_012875531.1">
    <property type="nucleotide sequence ID" value="XM_013020077.1"/>
</dbReference>
<dbReference type="Proteomes" id="UP000081671">
    <property type="component" value="Unplaced"/>
</dbReference>
<evidence type="ECO:0000313" key="3">
    <source>
        <dbReference type="Proteomes" id="UP000081671"/>
    </source>
</evidence>
<dbReference type="AlphaFoldDB" id="A0A1S3FGA7"/>
<dbReference type="PANTHER" id="PTHR39415:SF1">
    <property type="entry name" value="PROLINE-RICH PROTEIN 27"/>
    <property type="match status" value="1"/>
</dbReference>
<name>A0A1S3FGA7_DIPOR</name>
<keyword evidence="3" id="KW-1185">Reference proteome</keyword>
<gene>
    <name evidence="4" type="primary">Prr27</name>
</gene>
<evidence type="ECO:0000256" key="2">
    <source>
        <dbReference type="SAM" id="SignalP"/>
    </source>
</evidence>
<dbReference type="GeneID" id="105988440"/>
<evidence type="ECO:0000256" key="1">
    <source>
        <dbReference type="SAM" id="MobiDB-lite"/>
    </source>
</evidence>
<feature type="compositionally biased region" description="Low complexity" evidence="1">
    <location>
        <begin position="275"/>
        <end position="287"/>
    </location>
</feature>
<dbReference type="InParanoid" id="A0A1S3FGA7"/>
<protein>
    <submittedName>
        <fullName evidence="4">Proline-rich protein 27</fullName>
    </submittedName>
</protein>
<keyword evidence="2" id="KW-0732">Signal</keyword>
<feature type="region of interest" description="Disordered" evidence="1">
    <location>
        <begin position="266"/>
        <end position="287"/>
    </location>
</feature>
<dbReference type="CTD" id="401137"/>
<feature type="signal peptide" evidence="2">
    <location>
        <begin position="1"/>
        <end position="15"/>
    </location>
</feature>
<dbReference type="OrthoDB" id="9540201at2759"/>